<keyword evidence="3" id="KW-1185">Reference proteome</keyword>
<dbReference type="AlphaFoldDB" id="A0AA35KVB3"/>
<accession>A0AA35KVB3</accession>
<feature type="region of interest" description="Disordered" evidence="1">
    <location>
        <begin position="1"/>
        <end position="51"/>
    </location>
</feature>
<dbReference type="Proteomes" id="UP001178461">
    <property type="component" value="Chromosome 9"/>
</dbReference>
<evidence type="ECO:0000313" key="3">
    <source>
        <dbReference type="Proteomes" id="UP001178461"/>
    </source>
</evidence>
<evidence type="ECO:0000256" key="1">
    <source>
        <dbReference type="SAM" id="MobiDB-lite"/>
    </source>
</evidence>
<name>A0AA35KVB3_9SAUR</name>
<organism evidence="2 3">
    <name type="scientific">Podarcis lilfordi</name>
    <name type="common">Lilford's wall lizard</name>
    <dbReference type="NCBI Taxonomy" id="74358"/>
    <lineage>
        <taxon>Eukaryota</taxon>
        <taxon>Metazoa</taxon>
        <taxon>Chordata</taxon>
        <taxon>Craniata</taxon>
        <taxon>Vertebrata</taxon>
        <taxon>Euteleostomi</taxon>
        <taxon>Lepidosauria</taxon>
        <taxon>Squamata</taxon>
        <taxon>Bifurcata</taxon>
        <taxon>Unidentata</taxon>
        <taxon>Episquamata</taxon>
        <taxon>Laterata</taxon>
        <taxon>Lacertibaenia</taxon>
        <taxon>Lacertidae</taxon>
        <taxon>Podarcis</taxon>
    </lineage>
</organism>
<proteinExistence type="predicted"/>
<sequence>MAKSQRLLKNVKFNNQAGSKRFQRTEYETSMSSHNTGEEAACQPRSKKNMI</sequence>
<reference evidence="2" key="1">
    <citation type="submission" date="2022-12" db="EMBL/GenBank/DDBJ databases">
        <authorList>
            <person name="Alioto T."/>
            <person name="Alioto T."/>
            <person name="Gomez Garrido J."/>
        </authorList>
    </citation>
    <scope>NUCLEOTIDE SEQUENCE</scope>
</reference>
<evidence type="ECO:0000313" key="2">
    <source>
        <dbReference type="EMBL" id="CAI5784154.1"/>
    </source>
</evidence>
<protein>
    <submittedName>
        <fullName evidence="2">Uncharacterized protein</fullName>
    </submittedName>
</protein>
<dbReference type="EMBL" id="OX395134">
    <property type="protein sequence ID" value="CAI5784154.1"/>
    <property type="molecule type" value="Genomic_DNA"/>
</dbReference>
<gene>
    <name evidence="2" type="ORF">PODLI_1B034443</name>
</gene>